<feature type="region of interest" description="Disordered" evidence="8">
    <location>
        <begin position="437"/>
        <end position="494"/>
    </location>
</feature>
<evidence type="ECO:0000256" key="5">
    <source>
        <dbReference type="ARBA" id="ARBA00022734"/>
    </source>
</evidence>
<comment type="caution">
    <text evidence="10">The sequence shown here is derived from an EMBL/GenBank/DDBJ whole genome shotgun (WGS) entry which is preliminary data.</text>
</comment>
<dbReference type="InterPro" id="IPR006585">
    <property type="entry name" value="FTP1"/>
</dbReference>
<name>A0AAD9NS39_RIDPI</name>
<evidence type="ECO:0000313" key="10">
    <source>
        <dbReference type="EMBL" id="KAK2177414.1"/>
    </source>
</evidence>
<evidence type="ECO:0000313" key="11">
    <source>
        <dbReference type="Proteomes" id="UP001209878"/>
    </source>
</evidence>
<dbReference type="GO" id="GO:0046872">
    <property type="term" value="F:metal ion binding"/>
    <property type="evidence" value="ECO:0007669"/>
    <property type="project" value="UniProtKB-KW"/>
</dbReference>
<keyword evidence="7" id="KW-1015">Disulfide bond</keyword>
<gene>
    <name evidence="10" type="ORF">NP493_600g04021</name>
</gene>
<organism evidence="10 11">
    <name type="scientific">Ridgeia piscesae</name>
    <name type="common">Tubeworm</name>
    <dbReference type="NCBI Taxonomy" id="27915"/>
    <lineage>
        <taxon>Eukaryota</taxon>
        <taxon>Metazoa</taxon>
        <taxon>Spiralia</taxon>
        <taxon>Lophotrochozoa</taxon>
        <taxon>Annelida</taxon>
        <taxon>Polychaeta</taxon>
        <taxon>Sedentaria</taxon>
        <taxon>Canalipalpata</taxon>
        <taxon>Sabellida</taxon>
        <taxon>Siboglinidae</taxon>
        <taxon>Ridgeia</taxon>
    </lineage>
</organism>
<keyword evidence="6" id="KW-0106">Calcium</keyword>
<proteinExistence type="inferred from homology"/>
<evidence type="ECO:0000256" key="3">
    <source>
        <dbReference type="ARBA" id="ARBA00011233"/>
    </source>
</evidence>
<evidence type="ECO:0000256" key="6">
    <source>
        <dbReference type="ARBA" id="ARBA00022837"/>
    </source>
</evidence>
<dbReference type="PANTHER" id="PTHR45713">
    <property type="entry name" value="FTP DOMAIN-CONTAINING PROTEIN"/>
    <property type="match status" value="1"/>
</dbReference>
<evidence type="ECO:0000256" key="7">
    <source>
        <dbReference type="ARBA" id="ARBA00023157"/>
    </source>
</evidence>
<evidence type="ECO:0000259" key="9">
    <source>
        <dbReference type="SMART" id="SM00607"/>
    </source>
</evidence>
<evidence type="ECO:0000256" key="4">
    <source>
        <dbReference type="ARBA" id="ARBA00022723"/>
    </source>
</evidence>
<dbReference type="PANTHER" id="PTHR45713:SF6">
    <property type="entry name" value="F5_8 TYPE C DOMAIN-CONTAINING PROTEIN"/>
    <property type="match status" value="1"/>
</dbReference>
<protein>
    <recommendedName>
        <fullName evidence="9">Fucolectin tachylectin-4 pentraxin-1 domain-containing protein</fullName>
    </recommendedName>
</protein>
<dbReference type="GO" id="GO:0001868">
    <property type="term" value="P:regulation of complement activation, lectin pathway"/>
    <property type="evidence" value="ECO:0007669"/>
    <property type="project" value="UniProtKB-ARBA"/>
</dbReference>
<feature type="compositionally biased region" description="Polar residues" evidence="8">
    <location>
        <begin position="389"/>
        <end position="406"/>
    </location>
</feature>
<dbReference type="Pfam" id="PF22633">
    <property type="entry name" value="F5_F8_type_C_2"/>
    <property type="match status" value="2"/>
</dbReference>
<feature type="domain" description="Fucolectin tachylectin-4 pentraxin-1" evidence="9">
    <location>
        <begin position="196"/>
        <end position="340"/>
    </location>
</feature>
<evidence type="ECO:0000256" key="1">
    <source>
        <dbReference type="ARBA" id="ARBA00002219"/>
    </source>
</evidence>
<evidence type="ECO:0000256" key="8">
    <source>
        <dbReference type="SAM" id="MobiDB-lite"/>
    </source>
</evidence>
<reference evidence="10" key="1">
    <citation type="journal article" date="2023" name="Mol. Biol. Evol.">
        <title>Third-Generation Sequencing Reveals the Adaptive Role of the Epigenome in Three Deep-Sea Polychaetes.</title>
        <authorList>
            <person name="Perez M."/>
            <person name="Aroh O."/>
            <person name="Sun Y."/>
            <person name="Lan Y."/>
            <person name="Juniper S.K."/>
            <person name="Young C.R."/>
            <person name="Angers B."/>
            <person name="Qian P.Y."/>
        </authorList>
    </citation>
    <scope>NUCLEOTIDE SEQUENCE</scope>
    <source>
        <strain evidence="10">R07B-5</strain>
    </source>
</reference>
<comment type="subunit">
    <text evidence="3">Homotrimer.</text>
</comment>
<dbReference type="EMBL" id="JAODUO010000599">
    <property type="protein sequence ID" value="KAK2177414.1"/>
    <property type="molecule type" value="Genomic_DNA"/>
</dbReference>
<keyword evidence="11" id="KW-1185">Reference proteome</keyword>
<dbReference type="GO" id="GO:0010185">
    <property type="term" value="P:regulation of cellular defense response"/>
    <property type="evidence" value="ECO:0007669"/>
    <property type="project" value="UniProtKB-ARBA"/>
</dbReference>
<dbReference type="Proteomes" id="UP001209878">
    <property type="component" value="Unassembled WGS sequence"/>
</dbReference>
<keyword evidence="4" id="KW-0479">Metal-binding</keyword>
<dbReference type="InterPro" id="IPR051941">
    <property type="entry name" value="BG_Antigen-Binding_Lectin"/>
</dbReference>
<dbReference type="SMART" id="SM00607">
    <property type="entry name" value="FTP"/>
    <property type="match status" value="1"/>
</dbReference>
<feature type="region of interest" description="Disordered" evidence="8">
    <location>
        <begin position="389"/>
        <end position="423"/>
    </location>
</feature>
<dbReference type="Gene3D" id="2.60.120.260">
    <property type="entry name" value="Galactose-binding domain-like"/>
    <property type="match status" value="3"/>
</dbReference>
<keyword evidence="5" id="KW-0430">Lectin</keyword>
<accession>A0AAD9NS39</accession>
<dbReference type="AlphaFoldDB" id="A0AAD9NS39"/>
<dbReference type="GO" id="GO:0042806">
    <property type="term" value="F:fucose binding"/>
    <property type="evidence" value="ECO:0007669"/>
    <property type="project" value="UniProtKB-ARBA"/>
</dbReference>
<comment type="similarity">
    <text evidence="2">Belongs to the fucolectin family.</text>
</comment>
<comment type="function">
    <text evidence="1">Acts as a defensive agent. Recognizes blood group fucosylated oligosaccharides including A, B, H and Lewis B-type antigens. Does not recognize Lewis A antigen and has low affinity for monovalent haptens.</text>
</comment>
<sequence length="494" mass="54405">MNIAEGRPAKQSSTTGKAVGLYAVDGNVDGLGVYGECSVTRESSNPWWKVDLGKTYRVDNVVVIIGTKHTAPTLSHNGVGVNINFDTNSLLRERELTTNLAIKKYATLWPSSNYPYRSSFAVDGKLDGGCTRVNKHRNAWWHVDLIDVYEIWAVVIYRCSVTGNIVRVVHGDPKRMLQLREVLVFGSYVKPGADMTANLARGKRTLQSSTYKEGHSWKAVDGKKTTNPRLREKRCSFTSPARDRSWWQVDLEYIYEIIQVVITNGGVSLRYTVIETLLKNATNVTICNTIDPPLKWNETRQIPCQRDAVGSIVRIRQQAAVPGTLALCEVEVYGTFESLRRTSTLAAVILSASIERSLGGTRQCQHRKVAGGNPSVPALKGRWRETLSASIESASTERSPEGTPQCQHRKVAGGNPSVPALKGRWREPLSASIERSLEGTPQCQHRKVAGGNPSVPALKGRWREPLSASIERSLEGTPQCQHRKVAGGNPSVPA</sequence>
<dbReference type="SUPFAM" id="SSF49785">
    <property type="entry name" value="Galactose-binding domain-like"/>
    <property type="match status" value="3"/>
</dbReference>
<dbReference type="InterPro" id="IPR008979">
    <property type="entry name" value="Galactose-bd-like_sf"/>
</dbReference>
<evidence type="ECO:0000256" key="2">
    <source>
        <dbReference type="ARBA" id="ARBA00010147"/>
    </source>
</evidence>